<accession>A0ABT1FMA9</accession>
<keyword evidence="1" id="KW-0812">Transmembrane</keyword>
<feature type="transmembrane region" description="Helical" evidence="1">
    <location>
        <begin position="324"/>
        <end position="348"/>
    </location>
</feature>
<comment type="caution">
    <text evidence="3">The sequence shown here is derived from an EMBL/GenBank/DDBJ whole genome shotgun (WGS) entry which is preliminary data.</text>
</comment>
<evidence type="ECO:0000259" key="2">
    <source>
        <dbReference type="Pfam" id="PF04235"/>
    </source>
</evidence>
<feature type="transmembrane region" description="Helical" evidence="1">
    <location>
        <begin position="151"/>
        <end position="169"/>
    </location>
</feature>
<keyword evidence="4" id="KW-1185">Reference proteome</keyword>
<dbReference type="PANTHER" id="PTHR30590:SF2">
    <property type="entry name" value="INNER MEMBRANE PROTEIN"/>
    <property type="match status" value="1"/>
</dbReference>
<feature type="transmembrane region" description="Helical" evidence="1">
    <location>
        <begin position="282"/>
        <end position="303"/>
    </location>
</feature>
<feature type="transmembrane region" description="Helical" evidence="1">
    <location>
        <begin position="368"/>
        <end position="391"/>
    </location>
</feature>
<dbReference type="Pfam" id="PF04235">
    <property type="entry name" value="DUF418"/>
    <property type="match status" value="1"/>
</dbReference>
<organism evidence="3 4">
    <name type="scientific">Runella salmonicolor</name>
    <dbReference type="NCBI Taxonomy" id="2950278"/>
    <lineage>
        <taxon>Bacteria</taxon>
        <taxon>Pseudomonadati</taxon>
        <taxon>Bacteroidota</taxon>
        <taxon>Cytophagia</taxon>
        <taxon>Cytophagales</taxon>
        <taxon>Spirosomataceae</taxon>
        <taxon>Runella</taxon>
    </lineage>
</organism>
<keyword evidence="1" id="KW-1133">Transmembrane helix</keyword>
<evidence type="ECO:0000256" key="1">
    <source>
        <dbReference type="SAM" id="Phobius"/>
    </source>
</evidence>
<reference evidence="3 4" key="1">
    <citation type="submission" date="2022-06" db="EMBL/GenBank/DDBJ databases">
        <title>Runella sp. S5 genome sequencing.</title>
        <authorList>
            <person name="Park S."/>
        </authorList>
    </citation>
    <scope>NUCLEOTIDE SEQUENCE [LARGE SCALE GENOMIC DNA]</scope>
    <source>
        <strain evidence="3 4">S5</strain>
    </source>
</reference>
<evidence type="ECO:0000313" key="4">
    <source>
        <dbReference type="Proteomes" id="UP001204772"/>
    </source>
</evidence>
<sequence length="442" mass="51141">MEQLISSQSSTIAPVSESNRIKTIDMLRGFALLGILLMNIPGFSMADYSFEVFKNDPDNPNFWLYQFIGIFFEGKMRAMFGMVFGAGVLLFIANKGTKGVSVHALYYRRMFWLLLFGLIHSHLILWIGEILYLYAVCGMILYLFRNVPPKYLVWAVPIVAVVSFVAGTIQYQDIREKRIAYVEATKAKSQNQTLTAAQNKALAEWREIEKTMIPNREDAKANTLKMKSNYSTVASYLRPIAFDIQTKYLPFEVWDSLALMLLGLALFKWGFLTGAWSNKDYWTVIKIGYGLGLPLVIYANYYAFYHFSTLEANLARMEQVPINWVNLIYPFQRILLVMGHAASLILLYKSGVVQGLMNRLVAVGRMAFTNYISHSVICTLFFFGYGLNYFAELEFYQIYFVAFAIWVFQLIISPIWLKYFLFGPLEWLWRSLTYWKIQPFKK</sequence>
<feature type="transmembrane region" description="Helical" evidence="1">
    <location>
        <begin position="62"/>
        <end position="92"/>
    </location>
</feature>
<name>A0ABT1FMA9_9BACT</name>
<dbReference type="RefSeq" id="WP_253525395.1">
    <property type="nucleotide sequence ID" value="NZ_JAMZEL010000001.1"/>
</dbReference>
<feature type="transmembrane region" description="Helical" evidence="1">
    <location>
        <begin position="30"/>
        <end position="50"/>
    </location>
</feature>
<proteinExistence type="predicted"/>
<keyword evidence="1" id="KW-0472">Membrane</keyword>
<evidence type="ECO:0000313" key="3">
    <source>
        <dbReference type="EMBL" id="MCP1381647.1"/>
    </source>
</evidence>
<dbReference type="PANTHER" id="PTHR30590">
    <property type="entry name" value="INNER MEMBRANE PROTEIN"/>
    <property type="match status" value="1"/>
</dbReference>
<dbReference type="InterPro" id="IPR052529">
    <property type="entry name" value="Bact_Transport_Assoc"/>
</dbReference>
<dbReference type="Proteomes" id="UP001204772">
    <property type="component" value="Unassembled WGS sequence"/>
</dbReference>
<dbReference type="EMBL" id="JAMZEL010000001">
    <property type="protein sequence ID" value="MCP1381647.1"/>
    <property type="molecule type" value="Genomic_DNA"/>
</dbReference>
<gene>
    <name evidence="3" type="ORF">NCI00_04390</name>
</gene>
<feature type="transmembrane region" description="Helical" evidence="1">
    <location>
        <begin position="398"/>
        <end position="417"/>
    </location>
</feature>
<protein>
    <submittedName>
        <fullName evidence="3">DUF418 domain-containing protein</fullName>
    </submittedName>
</protein>
<feature type="transmembrane region" description="Helical" evidence="1">
    <location>
        <begin position="112"/>
        <end position="145"/>
    </location>
</feature>
<dbReference type="InterPro" id="IPR007349">
    <property type="entry name" value="DUF418"/>
</dbReference>
<feature type="domain" description="DUF418" evidence="2">
    <location>
        <begin position="266"/>
        <end position="436"/>
    </location>
</feature>